<organism evidence="1 2">
    <name type="scientific">Natronoglycomyces albus</name>
    <dbReference type="NCBI Taxonomy" id="2811108"/>
    <lineage>
        <taxon>Bacteria</taxon>
        <taxon>Bacillati</taxon>
        <taxon>Actinomycetota</taxon>
        <taxon>Actinomycetes</taxon>
        <taxon>Glycomycetales</taxon>
        <taxon>Glycomycetaceae</taxon>
        <taxon>Natronoglycomyces</taxon>
    </lineage>
</organism>
<gene>
    <name evidence="1" type="ORF">JQS30_02290</name>
</gene>
<dbReference type="EMBL" id="CP070496">
    <property type="protein sequence ID" value="QSB05782.1"/>
    <property type="molecule type" value="Genomic_DNA"/>
</dbReference>
<dbReference type="AlphaFoldDB" id="A0A895XPX7"/>
<name>A0A895XPX7_9ACTN</name>
<evidence type="ECO:0000313" key="2">
    <source>
        <dbReference type="Proteomes" id="UP000662939"/>
    </source>
</evidence>
<keyword evidence="2" id="KW-1185">Reference proteome</keyword>
<accession>A0A895XPX7</accession>
<proteinExistence type="predicted"/>
<reference evidence="1" key="1">
    <citation type="submission" date="2021-02" db="EMBL/GenBank/DDBJ databases">
        <title>Natronoglycomyces albus gen. nov., sp. nov, a haloalkaliphilic actinobacterium from a soda solonchak soil.</title>
        <authorList>
            <person name="Sorokin D.Y."/>
            <person name="Khijniak T.V."/>
            <person name="Zakharycheva A.P."/>
            <person name="Boueva O.V."/>
            <person name="Ariskina E.V."/>
            <person name="Hahnke R.L."/>
            <person name="Bunk B."/>
            <person name="Sproer C."/>
            <person name="Schumann P."/>
            <person name="Evtushenko L.I."/>
            <person name="Kublanov I.V."/>
        </authorList>
    </citation>
    <scope>NUCLEOTIDE SEQUENCE</scope>
    <source>
        <strain evidence="1">DSM 106290</strain>
    </source>
</reference>
<protein>
    <submittedName>
        <fullName evidence="1">Uncharacterized protein</fullName>
    </submittedName>
</protein>
<dbReference type="KEGG" id="nav:JQS30_02290"/>
<dbReference type="Proteomes" id="UP000662939">
    <property type="component" value="Chromosome"/>
</dbReference>
<sequence length="54" mass="6562">MRVIKKLMRPLYERLPATRRDRDLARRLEHLEFTQRRILAAIEASRLESERRGS</sequence>
<dbReference type="RefSeq" id="WP_213171794.1">
    <property type="nucleotide sequence ID" value="NZ_CP070496.1"/>
</dbReference>
<evidence type="ECO:0000313" key="1">
    <source>
        <dbReference type="EMBL" id="QSB05782.1"/>
    </source>
</evidence>